<keyword evidence="3" id="KW-1185">Reference proteome</keyword>
<feature type="region of interest" description="Disordered" evidence="1">
    <location>
        <begin position="1"/>
        <end position="123"/>
    </location>
</feature>
<comment type="caution">
    <text evidence="2">The sequence shown here is derived from an EMBL/GenBank/DDBJ whole genome shotgun (WGS) entry which is preliminary data.</text>
</comment>
<dbReference type="Proteomes" id="UP000625711">
    <property type="component" value="Unassembled WGS sequence"/>
</dbReference>
<sequence length="123" mass="13876">MSDQEYTARNETTDDETRSQNGFQQMLNNRKKKRLTLMSHQEKKPKLTGPTVTDNDASNPPRKNQPLSRPWLTPTPSTSEAAKPANFKTPKQPVSKPSAETTESTVNKRKRNFSDQKSTNTAT</sequence>
<dbReference type="AlphaFoldDB" id="A0A834MLM9"/>
<organism evidence="2 3">
    <name type="scientific">Rhynchophorus ferrugineus</name>
    <name type="common">Red palm weevil</name>
    <name type="synonym">Curculio ferrugineus</name>
    <dbReference type="NCBI Taxonomy" id="354439"/>
    <lineage>
        <taxon>Eukaryota</taxon>
        <taxon>Metazoa</taxon>
        <taxon>Ecdysozoa</taxon>
        <taxon>Arthropoda</taxon>
        <taxon>Hexapoda</taxon>
        <taxon>Insecta</taxon>
        <taxon>Pterygota</taxon>
        <taxon>Neoptera</taxon>
        <taxon>Endopterygota</taxon>
        <taxon>Coleoptera</taxon>
        <taxon>Polyphaga</taxon>
        <taxon>Cucujiformia</taxon>
        <taxon>Curculionidae</taxon>
        <taxon>Dryophthorinae</taxon>
        <taxon>Rhynchophorus</taxon>
    </lineage>
</organism>
<name>A0A834MLM9_RHYFE</name>
<feature type="compositionally biased region" description="Basic and acidic residues" evidence="1">
    <location>
        <begin position="1"/>
        <end position="18"/>
    </location>
</feature>
<protein>
    <submittedName>
        <fullName evidence="2">Uncharacterized protein</fullName>
    </submittedName>
</protein>
<accession>A0A834MLM9</accession>
<reference evidence="2" key="1">
    <citation type="submission" date="2020-08" db="EMBL/GenBank/DDBJ databases">
        <title>Genome sequencing and assembly of the red palm weevil Rhynchophorus ferrugineus.</title>
        <authorList>
            <person name="Dias G.B."/>
            <person name="Bergman C.M."/>
            <person name="Manee M."/>
        </authorList>
    </citation>
    <scope>NUCLEOTIDE SEQUENCE</scope>
    <source>
        <strain evidence="2">AA-2017</strain>
        <tissue evidence="2">Whole larva</tissue>
    </source>
</reference>
<proteinExistence type="predicted"/>
<evidence type="ECO:0000313" key="3">
    <source>
        <dbReference type="Proteomes" id="UP000625711"/>
    </source>
</evidence>
<feature type="compositionally biased region" description="Polar residues" evidence="1">
    <location>
        <begin position="19"/>
        <end position="28"/>
    </location>
</feature>
<evidence type="ECO:0000313" key="2">
    <source>
        <dbReference type="EMBL" id="KAF7282914.1"/>
    </source>
</evidence>
<feature type="compositionally biased region" description="Polar residues" evidence="1">
    <location>
        <begin position="50"/>
        <end position="67"/>
    </location>
</feature>
<gene>
    <name evidence="2" type="ORF">GWI33_001816</name>
</gene>
<evidence type="ECO:0000256" key="1">
    <source>
        <dbReference type="SAM" id="MobiDB-lite"/>
    </source>
</evidence>
<dbReference type="EMBL" id="JAACXV010000151">
    <property type="protein sequence ID" value="KAF7282914.1"/>
    <property type="molecule type" value="Genomic_DNA"/>
</dbReference>